<reference evidence="6" key="2">
    <citation type="journal article" date="2021" name="PeerJ">
        <title>Extensive microbial diversity within the chicken gut microbiome revealed by metagenomics and culture.</title>
        <authorList>
            <person name="Gilroy R."/>
            <person name="Ravi A."/>
            <person name="Getino M."/>
            <person name="Pursley I."/>
            <person name="Horton D.L."/>
            <person name="Alikhan N.F."/>
            <person name="Baker D."/>
            <person name="Gharbi K."/>
            <person name="Hall N."/>
            <person name="Watson M."/>
            <person name="Adriaenssens E.M."/>
            <person name="Foster-Nyarko E."/>
            <person name="Jarju S."/>
            <person name="Secka A."/>
            <person name="Antonio M."/>
            <person name="Oren A."/>
            <person name="Chaudhuri R.R."/>
            <person name="La Ragione R."/>
            <person name="Hildebrand F."/>
            <person name="Pallen M.J."/>
        </authorList>
    </citation>
    <scope>NUCLEOTIDE SEQUENCE</scope>
    <source>
        <strain evidence="6">CHK180-2868</strain>
    </source>
</reference>
<evidence type="ECO:0000313" key="6">
    <source>
        <dbReference type="EMBL" id="HIR04363.1"/>
    </source>
</evidence>
<dbReference type="PANTHER" id="PTHR23407">
    <property type="entry name" value="ATPASE INHIBITOR/5-FORMYLTETRAHYDROFOLATE CYCLO-LIGASE"/>
    <property type="match status" value="1"/>
</dbReference>
<dbReference type="InterPro" id="IPR037171">
    <property type="entry name" value="NagB/RpiA_transferase-like"/>
</dbReference>
<dbReference type="NCBIfam" id="TIGR02727">
    <property type="entry name" value="MTHFS_bact"/>
    <property type="match status" value="1"/>
</dbReference>
<sequence length="202" mass="22659">MKEPAPQKTGAQIQAEKEAVRRQMRTALKALSPGERTLLDRELTRNVLSFPELSDADIVYAYASLPWEPGTWDILRFFLKQGTRVALPRVEKDGMAFYEIRSLSDLTEGAMRLMEPAMQTIRARAPHAPMLVPGMAFTENGGRLGKGGGFYDKFLAAEPGHPSIALAYEFQLVPHLALDVHDRRVGHIITEKRCINCLFRPL</sequence>
<evidence type="ECO:0000256" key="3">
    <source>
        <dbReference type="ARBA" id="ARBA00022840"/>
    </source>
</evidence>
<protein>
    <recommendedName>
        <fullName evidence="5">5-formyltetrahydrofolate cyclo-ligase</fullName>
        <ecNumber evidence="5">6.3.3.2</ecNumber>
    </recommendedName>
</protein>
<reference evidence="6" key="1">
    <citation type="submission" date="2020-10" db="EMBL/GenBank/DDBJ databases">
        <authorList>
            <person name="Gilroy R."/>
        </authorList>
    </citation>
    <scope>NUCLEOTIDE SEQUENCE</scope>
    <source>
        <strain evidence="6">CHK180-2868</strain>
    </source>
</reference>
<dbReference type="PANTHER" id="PTHR23407:SF1">
    <property type="entry name" value="5-FORMYLTETRAHYDROFOLATE CYCLO-LIGASE"/>
    <property type="match status" value="1"/>
</dbReference>
<dbReference type="SUPFAM" id="SSF100950">
    <property type="entry name" value="NagB/RpiA/CoA transferase-like"/>
    <property type="match status" value="1"/>
</dbReference>
<evidence type="ECO:0000313" key="7">
    <source>
        <dbReference type="Proteomes" id="UP000824250"/>
    </source>
</evidence>
<feature type="binding site" evidence="4">
    <location>
        <begin position="143"/>
        <end position="151"/>
    </location>
    <ligand>
        <name>ATP</name>
        <dbReference type="ChEBI" id="CHEBI:30616"/>
    </ligand>
</feature>
<comment type="catalytic activity">
    <reaction evidence="5">
        <text>(6S)-5-formyl-5,6,7,8-tetrahydrofolate + ATP = (6R)-5,10-methenyltetrahydrofolate + ADP + phosphate</text>
        <dbReference type="Rhea" id="RHEA:10488"/>
        <dbReference type="ChEBI" id="CHEBI:30616"/>
        <dbReference type="ChEBI" id="CHEBI:43474"/>
        <dbReference type="ChEBI" id="CHEBI:57455"/>
        <dbReference type="ChEBI" id="CHEBI:57457"/>
        <dbReference type="ChEBI" id="CHEBI:456216"/>
        <dbReference type="EC" id="6.3.3.2"/>
    </reaction>
</comment>
<dbReference type="GO" id="GO:0009396">
    <property type="term" value="P:folic acid-containing compound biosynthetic process"/>
    <property type="evidence" value="ECO:0007669"/>
    <property type="project" value="TreeGrafter"/>
</dbReference>
<dbReference type="Proteomes" id="UP000824250">
    <property type="component" value="Unassembled WGS sequence"/>
</dbReference>
<organism evidence="6 7">
    <name type="scientific">Candidatus Copromonas faecavium</name>
    <name type="common">nom. illeg.</name>
    <dbReference type="NCBI Taxonomy" id="2840740"/>
    <lineage>
        <taxon>Bacteria</taxon>
        <taxon>Bacillati</taxon>
        <taxon>Bacillota</taxon>
        <taxon>Clostridia</taxon>
        <taxon>Lachnospirales</taxon>
        <taxon>Lachnospiraceae</taxon>
        <taxon>Candidatus Copromonas (nom. illeg.)</taxon>
    </lineage>
</organism>
<evidence type="ECO:0000256" key="4">
    <source>
        <dbReference type="PIRSR" id="PIRSR006806-1"/>
    </source>
</evidence>
<dbReference type="EC" id="6.3.3.2" evidence="5"/>
<dbReference type="Gene3D" id="3.40.50.10420">
    <property type="entry name" value="NagB/RpiA/CoA transferase-like"/>
    <property type="match status" value="1"/>
</dbReference>
<gene>
    <name evidence="6" type="ORF">IAB28_00090</name>
</gene>
<dbReference type="Pfam" id="PF01812">
    <property type="entry name" value="5-FTHF_cyc-lig"/>
    <property type="match status" value="1"/>
</dbReference>
<name>A0A9D1D4K1_9FIRM</name>
<accession>A0A9D1D4K1</accession>
<proteinExistence type="inferred from homology"/>
<dbReference type="AlphaFoldDB" id="A0A9D1D4K1"/>
<keyword evidence="6" id="KW-0436">Ligase</keyword>
<dbReference type="InterPro" id="IPR002698">
    <property type="entry name" value="FTHF_cligase"/>
</dbReference>
<evidence type="ECO:0000256" key="1">
    <source>
        <dbReference type="ARBA" id="ARBA00010638"/>
    </source>
</evidence>
<evidence type="ECO:0000256" key="5">
    <source>
        <dbReference type="RuleBase" id="RU361279"/>
    </source>
</evidence>
<feature type="binding site" evidence="4">
    <location>
        <begin position="17"/>
        <end position="21"/>
    </location>
    <ligand>
        <name>ATP</name>
        <dbReference type="ChEBI" id="CHEBI:30616"/>
    </ligand>
</feature>
<comment type="cofactor">
    <cofactor evidence="5">
        <name>Mg(2+)</name>
        <dbReference type="ChEBI" id="CHEBI:18420"/>
    </cofactor>
</comment>
<dbReference type="GO" id="GO:0030272">
    <property type="term" value="F:5-formyltetrahydrofolate cyclo-ligase activity"/>
    <property type="evidence" value="ECO:0007669"/>
    <property type="project" value="UniProtKB-EC"/>
</dbReference>
<dbReference type="GO" id="GO:0046872">
    <property type="term" value="F:metal ion binding"/>
    <property type="evidence" value="ECO:0007669"/>
    <property type="project" value="UniProtKB-KW"/>
</dbReference>
<evidence type="ECO:0000256" key="2">
    <source>
        <dbReference type="ARBA" id="ARBA00022741"/>
    </source>
</evidence>
<comment type="similarity">
    <text evidence="1 5">Belongs to the 5-formyltetrahydrofolate cyclo-ligase family.</text>
</comment>
<keyword evidence="5" id="KW-0479">Metal-binding</keyword>
<dbReference type="GO" id="GO:0005524">
    <property type="term" value="F:ATP binding"/>
    <property type="evidence" value="ECO:0007669"/>
    <property type="project" value="UniProtKB-KW"/>
</dbReference>
<dbReference type="EMBL" id="DVGC01000001">
    <property type="protein sequence ID" value="HIR04363.1"/>
    <property type="molecule type" value="Genomic_DNA"/>
</dbReference>
<dbReference type="PIRSF" id="PIRSF006806">
    <property type="entry name" value="FTHF_cligase"/>
    <property type="match status" value="1"/>
</dbReference>
<keyword evidence="3 4" id="KW-0067">ATP-binding</keyword>
<comment type="caution">
    <text evidence="6">The sequence shown here is derived from an EMBL/GenBank/DDBJ whole genome shotgun (WGS) entry which is preliminary data.</text>
</comment>
<dbReference type="InterPro" id="IPR024185">
    <property type="entry name" value="FTHF_cligase-like_sf"/>
</dbReference>
<feature type="binding site" evidence="4">
    <location>
        <position position="68"/>
    </location>
    <ligand>
        <name>substrate</name>
    </ligand>
</feature>
<keyword evidence="5" id="KW-0460">Magnesium</keyword>
<dbReference type="GO" id="GO:0035999">
    <property type="term" value="P:tetrahydrofolate interconversion"/>
    <property type="evidence" value="ECO:0007669"/>
    <property type="project" value="TreeGrafter"/>
</dbReference>
<keyword evidence="2 4" id="KW-0547">Nucleotide-binding</keyword>